<dbReference type="AlphaFoldDB" id="A0AAU9TFQ2"/>
<feature type="compositionally biased region" description="Acidic residues" evidence="1">
    <location>
        <begin position="267"/>
        <end position="280"/>
    </location>
</feature>
<dbReference type="PANTHER" id="PTHR21520:SF2">
    <property type="entry name" value="GLUTAMATE-RICH PROTEIN 2"/>
    <property type="match status" value="1"/>
</dbReference>
<evidence type="ECO:0000313" key="3">
    <source>
        <dbReference type="Proteomes" id="UP001153954"/>
    </source>
</evidence>
<dbReference type="InterPro" id="IPR026703">
    <property type="entry name" value="ERICH2"/>
</dbReference>
<comment type="caution">
    <text evidence="2">The sequence shown here is derived from an EMBL/GenBank/DDBJ whole genome shotgun (WGS) entry which is preliminary data.</text>
</comment>
<proteinExistence type="predicted"/>
<dbReference type="Proteomes" id="UP001153954">
    <property type="component" value="Unassembled WGS sequence"/>
</dbReference>
<accession>A0AAU9TFQ2</accession>
<feature type="region of interest" description="Disordered" evidence="1">
    <location>
        <begin position="236"/>
        <end position="396"/>
    </location>
</feature>
<feature type="region of interest" description="Disordered" evidence="1">
    <location>
        <begin position="125"/>
        <end position="181"/>
    </location>
</feature>
<feature type="compositionally biased region" description="Basic residues" evidence="1">
    <location>
        <begin position="60"/>
        <end position="77"/>
    </location>
</feature>
<evidence type="ECO:0000313" key="2">
    <source>
        <dbReference type="EMBL" id="CAH2085900.1"/>
    </source>
</evidence>
<gene>
    <name evidence="2" type="ORF">EEDITHA_LOCUS2334</name>
</gene>
<dbReference type="InterPro" id="IPR011990">
    <property type="entry name" value="TPR-like_helical_dom_sf"/>
</dbReference>
<keyword evidence="3" id="KW-1185">Reference proteome</keyword>
<organism evidence="2 3">
    <name type="scientific">Euphydryas editha</name>
    <name type="common">Edith's checkerspot</name>
    <dbReference type="NCBI Taxonomy" id="104508"/>
    <lineage>
        <taxon>Eukaryota</taxon>
        <taxon>Metazoa</taxon>
        <taxon>Ecdysozoa</taxon>
        <taxon>Arthropoda</taxon>
        <taxon>Hexapoda</taxon>
        <taxon>Insecta</taxon>
        <taxon>Pterygota</taxon>
        <taxon>Neoptera</taxon>
        <taxon>Endopterygota</taxon>
        <taxon>Lepidoptera</taxon>
        <taxon>Glossata</taxon>
        <taxon>Ditrysia</taxon>
        <taxon>Papilionoidea</taxon>
        <taxon>Nymphalidae</taxon>
        <taxon>Nymphalinae</taxon>
        <taxon>Euphydryas</taxon>
    </lineage>
</organism>
<protein>
    <submittedName>
        <fullName evidence="2">Uncharacterized protein</fullName>
    </submittedName>
</protein>
<sequence>MVGHNKNASKVTCQKDEIAEYVIDLGAPTQLNVKTTPRLPRIYTPNPRLYRTSTSENKSKRQKSRQTERRTRRRSRKFIPNARLYRPPPVRPPPAPRRPRAAWPQPARALDTASHAALRVLHARRLSPQRAAGDAARTWRRGQQARPPPRDPPPARPPTGSMAAGKYSTSPDCSDGNEASSAPSEFLAEFLSAIMRRQYAEALKYCQLILQYEPHNSTARGFYPLLQHKLHALQAAHAGETSSSDETGSRRGGFNARFRQESRAETEGEGDGEGEAEEMEQGSGSACSSLELDSSASSSPRPAARAPRSPDTTDPSDSASWRWESGGERSERSERDDNGNPAQLGGDARSASETEGAADAAPEDVENDNALLAAHAKRAARGGGRRGGAASSPAALRRLRASFACSIK</sequence>
<dbReference type="PANTHER" id="PTHR21520">
    <property type="entry name" value="GLUTAMATE-RICH PROTEIN 2"/>
    <property type="match status" value="1"/>
</dbReference>
<name>A0AAU9TFQ2_EUPED</name>
<dbReference type="SUPFAM" id="SSF48452">
    <property type="entry name" value="TPR-like"/>
    <property type="match status" value="1"/>
</dbReference>
<evidence type="ECO:0000256" key="1">
    <source>
        <dbReference type="SAM" id="MobiDB-lite"/>
    </source>
</evidence>
<feature type="compositionally biased region" description="Basic residues" evidence="1">
    <location>
        <begin position="375"/>
        <end position="384"/>
    </location>
</feature>
<feature type="compositionally biased region" description="Pro residues" evidence="1">
    <location>
        <begin position="146"/>
        <end position="157"/>
    </location>
</feature>
<dbReference type="EMBL" id="CAKOGL010000004">
    <property type="protein sequence ID" value="CAH2085900.1"/>
    <property type="molecule type" value="Genomic_DNA"/>
</dbReference>
<feature type="compositionally biased region" description="Pro residues" evidence="1">
    <location>
        <begin position="86"/>
        <end position="96"/>
    </location>
</feature>
<feature type="region of interest" description="Disordered" evidence="1">
    <location>
        <begin position="36"/>
        <end position="108"/>
    </location>
</feature>
<feature type="compositionally biased region" description="Low complexity" evidence="1">
    <location>
        <begin position="294"/>
        <end position="324"/>
    </location>
</feature>
<feature type="compositionally biased region" description="Polar residues" evidence="1">
    <location>
        <begin position="167"/>
        <end position="181"/>
    </location>
</feature>
<feature type="compositionally biased region" description="Basic and acidic residues" evidence="1">
    <location>
        <begin position="325"/>
        <end position="338"/>
    </location>
</feature>
<reference evidence="2" key="1">
    <citation type="submission" date="2022-03" db="EMBL/GenBank/DDBJ databases">
        <authorList>
            <person name="Tunstrom K."/>
        </authorList>
    </citation>
    <scope>NUCLEOTIDE SEQUENCE</scope>
</reference>